<dbReference type="EMBL" id="PUBV01000002">
    <property type="protein sequence ID" value="PWB09416.1"/>
    <property type="molecule type" value="Genomic_DNA"/>
</dbReference>
<keyword evidence="3" id="KW-1185">Reference proteome</keyword>
<reference evidence="3" key="1">
    <citation type="submission" date="2018-02" db="EMBL/GenBank/DDBJ databases">
        <authorList>
            <person name="Clavel T."/>
            <person name="Strowig T."/>
        </authorList>
    </citation>
    <scope>NUCLEOTIDE SEQUENCE [LARGE SCALE GENOMIC DNA]</scope>
    <source>
        <strain evidence="3">DSM 100764</strain>
    </source>
</reference>
<dbReference type="Gene3D" id="3.40.720.10">
    <property type="entry name" value="Alkaline Phosphatase, subunit A"/>
    <property type="match status" value="2"/>
</dbReference>
<dbReference type="SUPFAM" id="SSF53649">
    <property type="entry name" value="Alkaline phosphatase-like"/>
    <property type="match status" value="1"/>
</dbReference>
<dbReference type="CDD" id="cd00016">
    <property type="entry name" value="ALP_like"/>
    <property type="match status" value="1"/>
</dbReference>
<comment type="caution">
    <text evidence="2">The sequence shown here is derived from an EMBL/GenBank/DDBJ whole genome shotgun (WGS) entry which is preliminary data.</text>
</comment>
<sequence length="300" mass="33024">MRIKSLLVAAALMAVVMPAGAKRIADHVILIGLDGWGAYSVERADMPRVKAEMERGSWTLAKRSVFPSSSAPNWASMFMGAGPELHCYTEWGSQTPEFPSRLIGDNGIFPTVFQIARRQMPQAEIGCLYEWDGIKHLVDTLSLSYHALAPDYEHNPELLADMAAEYIKTKKPVLAAICFDNPDHSGHTDGHDTPGYYATLAQLDVYVGRVIDALKEAGIYENTAIILTSDHGGIDKGHGGRTMMEMETPFIIFGMGVKKAGEFKESMMQYDVASTIACLLGLEQPQVWVGRPMKQVLETE</sequence>
<dbReference type="InterPro" id="IPR017850">
    <property type="entry name" value="Alkaline_phosphatase_core_sf"/>
</dbReference>
<dbReference type="InterPro" id="IPR002591">
    <property type="entry name" value="Phosphodiest/P_Trfase"/>
</dbReference>
<dbReference type="PANTHER" id="PTHR10151">
    <property type="entry name" value="ECTONUCLEOTIDE PYROPHOSPHATASE/PHOSPHODIESTERASE"/>
    <property type="match status" value="1"/>
</dbReference>
<evidence type="ECO:0000256" key="1">
    <source>
        <dbReference type="SAM" id="SignalP"/>
    </source>
</evidence>
<proteinExistence type="predicted"/>
<evidence type="ECO:0000313" key="2">
    <source>
        <dbReference type="EMBL" id="PWB09416.1"/>
    </source>
</evidence>
<organism evidence="2 3">
    <name type="scientific">Paramuribaculum intestinale</name>
    <dbReference type="NCBI Taxonomy" id="2094151"/>
    <lineage>
        <taxon>Bacteria</taxon>
        <taxon>Pseudomonadati</taxon>
        <taxon>Bacteroidota</taxon>
        <taxon>Bacteroidia</taxon>
        <taxon>Bacteroidales</taxon>
        <taxon>Muribaculaceae</taxon>
        <taxon>Paramuribaculum</taxon>
    </lineage>
</organism>
<keyword evidence="1" id="KW-0732">Signal</keyword>
<name>A0A2V1IWR9_9BACT</name>
<dbReference type="GO" id="GO:0016787">
    <property type="term" value="F:hydrolase activity"/>
    <property type="evidence" value="ECO:0007669"/>
    <property type="project" value="UniProtKB-ARBA"/>
</dbReference>
<feature type="chain" id="PRO_5016095781" evidence="1">
    <location>
        <begin position="22"/>
        <end position="300"/>
    </location>
</feature>
<feature type="signal peptide" evidence="1">
    <location>
        <begin position="1"/>
        <end position="21"/>
    </location>
</feature>
<protein>
    <submittedName>
        <fullName evidence="2">Alkaline phosphatase</fullName>
    </submittedName>
</protein>
<evidence type="ECO:0000313" key="3">
    <source>
        <dbReference type="Proteomes" id="UP000244925"/>
    </source>
</evidence>
<dbReference type="AlphaFoldDB" id="A0A2V1IWR9"/>
<gene>
    <name evidence="2" type="ORF">C5O25_01920</name>
</gene>
<accession>A0A2V1IWR9</accession>
<dbReference type="Pfam" id="PF01663">
    <property type="entry name" value="Phosphodiest"/>
    <property type="match status" value="2"/>
</dbReference>
<dbReference type="Proteomes" id="UP000244925">
    <property type="component" value="Unassembled WGS sequence"/>
</dbReference>
<dbReference type="PANTHER" id="PTHR10151:SF120">
    <property type="entry name" value="BIS(5'-ADENOSYL)-TRIPHOSPHATASE"/>
    <property type="match status" value="1"/>
</dbReference>